<dbReference type="AlphaFoldDB" id="A0A0P1HM65"/>
<dbReference type="Gene3D" id="3.40.190.10">
    <property type="entry name" value="Periplasmic binding protein-like II"/>
    <property type="match status" value="2"/>
</dbReference>
<accession>A0A0P1HM65</accession>
<dbReference type="EMBL" id="CYSR01000005">
    <property type="protein sequence ID" value="CUH98333.1"/>
    <property type="molecule type" value="Genomic_DNA"/>
</dbReference>
<reference evidence="3" key="2">
    <citation type="submission" date="2021-08" db="EMBL/GenBank/DDBJ databases">
        <authorList>
            <person name="Nwanade C."/>
            <person name="Wang M."/>
            <person name="Masoudi A."/>
            <person name="Yu Z."/>
            <person name="Liu J."/>
        </authorList>
    </citation>
    <scope>NUCLEOTIDE SEQUENCE</scope>
    <source>
        <strain evidence="3">S166</strain>
    </source>
</reference>
<evidence type="ECO:0000313" key="2">
    <source>
        <dbReference type="EMBL" id="CUH98333.1"/>
    </source>
</evidence>
<feature type="signal peptide" evidence="1">
    <location>
        <begin position="1"/>
        <end position="22"/>
    </location>
</feature>
<feature type="chain" id="PRO_5006064468" evidence="1">
    <location>
        <begin position="23"/>
        <end position="258"/>
    </location>
</feature>
<proteinExistence type="predicted"/>
<dbReference type="EMBL" id="CP081051">
    <property type="protein sequence ID" value="UWQ40695.1"/>
    <property type="molecule type" value="Genomic_DNA"/>
</dbReference>
<dbReference type="RefSeq" id="WP_058284580.1">
    <property type="nucleotide sequence ID" value="NZ_CP081031.1"/>
</dbReference>
<dbReference type="Proteomes" id="UP000051326">
    <property type="component" value="Unassembled WGS sequence"/>
</dbReference>
<evidence type="ECO:0000313" key="5">
    <source>
        <dbReference type="Proteomes" id="UP001058514"/>
    </source>
</evidence>
<dbReference type="STRING" id="1396826.PHA8399_00447"/>
<sequence>MKTRIAALLCAAAALMSEHASAAEVEVLVGDLPPMVNKDGSGREAEIIATTLERCGHTAKFTIQPFTRHWQSFESGKGDAVATVPVGMPTAGTQTEPYVSYQNGISFLKSSGAQVSTLGDLNGMKIVAFEGAASIIPGLSDATGGFKSYREMADQETQSKLLYGKRVDGIVGDGMLFAEFARHLQEAGAASGVDASQPIEFRAIFEPTPYGMSFRDPAMAEGFSRCFAELEEEGKIAEINTRWTDKYRSALSDNYMSY</sequence>
<dbReference type="SUPFAM" id="SSF53850">
    <property type="entry name" value="Periplasmic binding protein-like II"/>
    <property type="match status" value="1"/>
</dbReference>
<name>A0A0P1HM65_9RHOB</name>
<reference evidence="2 4" key="1">
    <citation type="submission" date="2015-09" db="EMBL/GenBank/DDBJ databases">
        <authorList>
            <consortium name="Swine Surveillance"/>
        </authorList>
    </citation>
    <scope>NUCLEOTIDE SEQUENCE [LARGE SCALE GENOMIC DNA]</scope>
    <source>
        <strain evidence="2 4">CECT 8399</strain>
    </source>
</reference>
<keyword evidence="5" id="KW-1185">Reference proteome</keyword>
<dbReference type="Proteomes" id="UP001058514">
    <property type="component" value="Chromosome"/>
</dbReference>
<evidence type="ECO:0000313" key="4">
    <source>
        <dbReference type="Proteomes" id="UP000051326"/>
    </source>
</evidence>
<organism evidence="2 4">
    <name type="scientific">Leisingera aquaemixtae</name>
    <dbReference type="NCBI Taxonomy" id="1396826"/>
    <lineage>
        <taxon>Bacteria</taxon>
        <taxon>Pseudomonadati</taxon>
        <taxon>Pseudomonadota</taxon>
        <taxon>Alphaproteobacteria</taxon>
        <taxon>Rhodobacterales</taxon>
        <taxon>Roseobacteraceae</taxon>
        <taxon>Leisingera</taxon>
    </lineage>
</organism>
<gene>
    <name evidence="3" type="ORF">K3718_14195</name>
    <name evidence="2" type="ORF">PHA8399_00447</name>
</gene>
<protein>
    <submittedName>
        <fullName evidence="2">Bacterial extracellular solute-binding proteins, family 3</fullName>
    </submittedName>
    <submittedName>
        <fullName evidence="3">Transporter substrate-binding domain-containing protein</fullName>
    </submittedName>
</protein>
<evidence type="ECO:0000256" key="1">
    <source>
        <dbReference type="SAM" id="SignalP"/>
    </source>
</evidence>
<keyword evidence="1" id="KW-0732">Signal</keyword>
<evidence type="ECO:0000313" key="3">
    <source>
        <dbReference type="EMBL" id="UWQ40695.1"/>
    </source>
</evidence>